<feature type="transmembrane region" description="Helical" evidence="1">
    <location>
        <begin position="53"/>
        <end position="72"/>
    </location>
</feature>
<sequence length="182" mass="21233">MFKNFSPGLFFSMAAVTVTVFAPFIMIFHPIFQMEYFSYNNRASTFIPNPVNLRLILLACLVLIIMLGILAYKRNMKIYVSGIFLFGLSVLIAYLSTQNYLMISQDKIERHHFFTDHQYQWNQLDEIVFEYVIGSKAGDITFTTKSGDQFIIKEKEVHSNGKSQIYHLAKQNDVNYIEREKK</sequence>
<reference evidence="2 3" key="1">
    <citation type="submission" date="2020-08" db="EMBL/GenBank/DDBJ databases">
        <title>A Genomic Blueprint of the Chicken Gut Microbiome.</title>
        <authorList>
            <person name="Gilroy R."/>
            <person name="Ravi A."/>
            <person name="Getino M."/>
            <person name="Pursley I."/>
            <person name="Horton D.L."/>
            <person name="Alikhan N.-F."/>
            <person name="Baker D."/>
            <person name="Gharbi K."/>
            <person name="Hall N."/>
            <person name="Watson M."/>
            <person name="Adriaenssens E.M."/>
            <person name="Foster-Nyarko E."/>
            <person name="Jarju S."/>
            <person name="Secka A."/>
            <person name="Antonio M."/>
            <person name="Oren A."/>
            <person name="Chaudhuri R."/>
            <person name="La Ragione R.M."/>
            <person name="Hildebrand F."/>
            <person name="Pallen M.J."/>
        </authorList>
    </citation>
    <scope>NUCLEOTIDE SEQUENCE [LARGE SCALE GENOMIC DNA]</scope>
    <source>
        <strain evidence="2 3">Sa1YVA6</strain>
    </source>
</reference>
<dbReference type="RefSeq" id="WP_191705503.1">
    <property type="nucleotide sequence ID" value="NZ_JACSPW010000031.1"/>
</dbReference>
<feature type="transmembrane region" description="Helical" evidence="1">
    <location>
        <begin position="12"/>
        <end position="32"/>
    </location>
</feature>
<accession>A0ABR8XSV9</accession>
<name>A0ABR8XSV9_9BACL</name>
<keyword evidence="1" id="KW-0812">Transmembrane</keyword>
<evidence type="ECO:0000313" key="3">
    <source>
        <dbReference type="Proteomes" id="UP000600565"/>
    </source>
</evidence>
<evidence type="ECO:0000256" key="1">
    <source>
        <dbReference type="SAM" id="Phobius"/>
    </source>
</evidence>
<feature type="transmembrane region" description="Helical" evidence="1">
    <location>
        <begin position="78"/>
        <end position="97"/>
    </location>
</feature>
<keyword evidence="1" id="KW-0472">Membrane</keyword>
<dbReference type="Proteomes" id="UP000600565">
    <property type="component" value="Unassembled WGS sequence"/>
</dbReference>
<keyword evidence="3" id="KW-1185">Reference proteome</keyword>
<gene>
    <name evidence="2" type="ORF">H9632_18350</name>
</gene>
<evidence type="ECO:0000313" key="2">
    <source>
        <dbReference type="EMBL" id="MBD8035024.1"/>
    </source>
</evidence>
<keyword evidence="1" id="KW-1133">Transmembrane helix</keyword>
<organism evidence="2 3">
    <name type="scientific">Solibacillus merdavium</name>
    <dbReference type="NCBI Taxonomy" id="2762218"/>
    <lineage>
        <taxon>Bacteria</taxon>
        <taxon>Bacillati</taxon>
        <taxon>Bacillota</taxon>
        <taxon>Bacilli</taxon>
        <taxon>Bacillales</taxon>
        <taxon>Caryophanaceae</taxon>
        <taxon>Solibacillus</taxon>
    </lineage>
</organism>
<dbReference type="EMBL" id="JACSPW010000031">
    <property type="protein sequence ID" value="MBD8035024.1"/>
    <property type="molecule type" value="Genomic_DNA"/>
</dbReference>
<protein>
    <submittedName>
        <fullName evidence="2">Acyl dehydratase</fullName>
    </submittedName>
</protein>
<comment type="caution">
    <text evidence="2">The sequence shown here is derived from an EMBL/GenBank/DDBJ whole genome shotgun (WGS) entry which is preliminary data.</text>
</comment>
<proteinExistence type="predicted"/>